<keyword evidence="2" id="KW-1185">Reference proteome</keyword>
<evidence type="ECO:0000313" key="1">
    <source>
        <dbReference type="EMBL" id="MBE5055566.1"/>
    </source>
</evidence>
<dbReference type="Proteomes" id="UP000806211">
    <property type="component" value="Unassembled WGS sequence"/>
</dbReference>
<organism evidence="1 2">
    <name type="scientific">Pseudoflavonifractor gallinarum</name>
    <dbReference type="NCBI Taxonomy" id="2779352"/>
    <lineage>
        <taxon>Bacteria</taxon>
        <taxon>Bacillati</taxon>
        <taxon>Bacillota</taxon>
        <taxon>Clostridia</taxon>
        <taxon>Eubacteriales</taxon>
        <taxon>Oscillospiraceae</taxon>
        <taxon>Pseudoflavonifractor</taxon>
    </lineage>
</organism>
<evidence type="ECO:0000313" key="2">
    <source>
        <dbReference type="Proteomes" id="UP000806211"/>
    </source>
</evidence>
<protein>
    <submittedName>
        <fullName evidence="1">Uncharacterized protein</fullName>
    </submittedName>
</protein>
<sequence length="169" mass="19503">MAIRKVDFFCGAFLSYLITNRVEPTLFEAGEKSKMLRFTIAQHDYKVFLKYSATPKESIKSKKENTKWDVIFTSKEMDLLKDYPEEGRKNVVVLVCTDPKMKNTSFVALDYNDAKACLGDDSINKQRRISISHIKNSPKISVYGTAISDKKAFQYDFNCDKYFGFIEKI</sequence>
<comment type="caution">
    <text evidence="1">The sequence shown here is derived from an EMBL/GenBank/DDBJ whole genome shotgun (WGS) entry which is preliminary data.</text>
</comment>
<name>A0ABR9RA50_9FIRM</name>
<proteinExistence type="predicted"/>
<dbReference type="EMBL" id="JADCKF010000004">
    <property type="protein sequence ID" value="MBE5055566.1"/>
    <property type="molecule type" value="Genomic_DNA"/>
</dbReference>
<accession>A0ABR9RA50</accession>
<gene>
    <name evidence="1" type="ORF">INF37_06080</name>
</gene>
<reference evidence="1 2" key="1">
    <citation type="submission" date="2020-10" db="EMBL/GenBank/DDBJ databases">
        <title>ChiBAC.</title>
        <authorList>
            <person name="Zenner C."/>
            <person name="Hitch T.C.A."/>
            <person name="Clavel T."/>
        </authorList>
    </citation>
    <scope>NUCLEOTIDE SEQUENCE [LARGE SCALE GENOMIC DNA]</scope>
    <source>
        <strain evidence="1 2">DSM 107456</strain>
    </source>
</reference>
<dbReference type="RefSeq" id="WP_193537095.1">
    <property type="nucleotide sequence ID" value="NZ_JADCKF010000004.1"/>
</dbReference>